<protein>
    <recommendedName>
        <fullName evidence="8">Membrane-associated proteins in eicosanoid and glutathione metabolism</fullName>
    </recommendedName>
</protein>
<evidence type="ECO:0000256" key="5">
    <source>
        <dbReference type="SAM" id="Phobius"/>
    </source>
</evidence>
<keyword evidence="3 5" id="KW-1133">Transmembrane helix</keyword>
<dbReference type="Proteomes" id="UP000799440">
    <property type="component" value="Unassembled WGS sequence"/>
</dbReference>
<evidence type="ECO:0000256" key="2">
    <source>
        <dbReference type="ARBA" id="ARBA00022692"/>
    </source>
</evidence>
<evidence type="ECO:0000256" key="1">
    <source>
        <dbReference type="ARBA" id="ARBA00004370"/>
    </source>
</evidence>
<dbReference type="OrthoDB" id="2122304at2759"/>
<keyword evidence="4 5" id="KW-0472">Membrane</keyword>
<sequence length="153" mass="16967">MTTNYSFYAVPAYWFLALLPHGIAASTIQKANNNQWDNVNPRSAGVIEDYKKKVPAAAFAKYERAEAAHKNMMENGVWFLGAVILGNMAGLSNSYMNAVTAAYLALRVAYIFLYIGVTKPKLSYARSVSWGVSWLLLMTVYVQAGSKVAKFHK</sequence>
<evidence type="ECO:0000313" key="6">
    <source>
        <dbReference type="EMBL" id="KAF2751758.1"/>
    </source>
</evidence>
<keyword evidence="2 5" id="KW-0812">Transmembrane</keyword>
<evidence type="ECO:0000313" key="7">
    <source>
        <dbReference type="Proteomes" id="UP000799440"/>
    </source>
</evidence>
<dbReference type="SUPFAM" id="SSF161084">
    <property type="entry name" value="MAPEG domain-like"/>
    <property type="match status" value="1"/>
</dbReference>
<dbReference type="Pfam" id="PF01124">
    <property type="entry name" value="MAPEG"/>
    <property type="match status" value="1"/>
</dbReference>
<dbReference type="Gene3D" id="1.20.120.550">
    <property type="entry name" value="Membrane associated eicosanoid/glutathione metabolism-like domain"/>
    <property type="match status" value="1"/>
</dbReference>
<reference evidence="6" key="1">
    <citation type="journal article" date="2020" name="Stud. Mycol.">
        <title>101 Dothideomycetes genomes: a test case for predicting lifestyles and emergence of pathogens.</title>
        <authorList>
            <person name="Haridas S."/>
            <person name="Albert R."/>
            <person name="Binder M."/>
            <person name="Bloem J."/>
            <person name="Labutti K."/>
            <person name="Salamov A."/>
            <person name="Andreopoulos B."/>
            <person name="Baker S."/>
            <person name="Barry K."/>
            <person name="Bills G."/>
            <person name="Bluhm B."/>
            <person name="Cannon C."/>
            <person name="Castanera R."/>
            <person name="Culley D."/>
            <person name="Daum C."/>
            <person name="Ezra D."/>
            <person name="Gonzalez J."/>
            <person name="Henrissat B."/>
            <person name="Kuo A."/>
            <person name="Liang C."/>
            <person name="Lipzen A."/>
            <person name="Lutzoni F."/>
            <person name="Magnuson J."/>
            <person name="Mondo S."/>
            <person name="Nolan M."/>
            <person name="Ohm R."/>
            <person name="Pangilinan J."/>
            <person name="Park H.-J."/>
            <person name="Ramirez L."/>
            <person name="Alfaro M."/>
            <person name="Sun H."/>
            <person name="Tritt A."/>
            <person name="Yoshinaga Y."/>
            <person name="Zwiers L.-H."/>
            <person name="Turgeon B."/>
            <person name="Goodwin S."/>
            <person name="Spatafora J."/>
            <person name="Crous P."/>
            <person name="Grigoriev I."/>
        </authorList>
    </citation>
    <scope>NUCLEOTIDE SEQUENCE</scope>
    <source>
        <strain evidence="6">CBS 119925</strain>
    </source>
</reference>
<dbReference type="PANTHER" id="PTHR35371">
    <property type="entry name" value="INNER MEMBRANE PROTEIN"/>
    <property type="match status" value="1"/>
</dbReference>
<evidence type="ECO:0000256" key="3">
    <source>
        <dbReference type="ARBA" id="ARBA00022989"/>
    </source>
</evidence>
<dbReference type="InterPro" id="IPR023352">
    <property type="entry name" value="MAPEG-like_dom_sf"/>
</dbReference>
<feature type="transmembrane region" description="Helical" evidence="5">
    <location>
        <begin position="124"/>
        <end position="144"/>
    </location>
</feature>
<evidence type="ECO:0008006" key="8">
    <source>
        <dbReference type="Google" id="ProtNLM"/>
    </source>
</evidence>
<organism evidence="6 7">
    <name type="scientific">Sporormia fimetaria CBS 119925</name>
    <dbReference type="NCBI Taxonomy" id="1340428"/>
    <lineage>
        <taxon>Eukaryota</taxon>
        <taxon>Fungi</taxon>
        <taxon>Dikarya</taxon>
        <taxon>Ascomycota</taxon>
        <taxon>Pezizomycotina</taxon>
        <taxon>Dothideomycetes</taxon>
        <taxon>Pleosporomycetidae</taxon>
        <taxon>Pleosporales</taxon>
        <taxon>Sporormiaceae</taxon>
        <taxon>Sporormia</taxon>
    </lineage>
</organism>
<proteinExistence type="predicted"/>
<name>A0A6A6VMD3_9PLEO</name>
<feature type="transmembrane region" description="Helical" evidence="5">
    <location>
        <begin position="6"/>
        <end position="25"/>
    </location>
</feature>
<feature type="transmembrane region" description="Helical" evidence="5">
    <location>
        <begin position="101"/>
        <end position="117"/>
    </location>
</feature>
<comment type="subcellular location">
    <subcellularLocation>
        <location evidence="1">Membrane</location>
    </subcellularLocation>
</comment>
<dbReference type="AlphaFoldDB" id="A0A6A6VMD3"/>
<evidence type="ECO:0000256" key="4">
    <source>
        <dbReference type="ARBA" id="ARBA00023136"/>
    </source>
</evidence>
<gene>
    <name evidence="6" type="ORF">M011DRAFT_463266</name>
</gene>
<dbReference type="InterPro" id="IPR001129">
    <property type="entry name" value="Membr-assoc_MAPEG"/>
</dbReference>
<dbReference type="PANTHER" id="PTHR35371:SF1">
    <property type="entry name" value="BLR7753 PROTEIN"/>
    <property type="match status" value="1"/>
</dbReference>
<keyword evidence="7" id="KW-1185">Reference proteome</keyword>
<dbReference type="GO" id="GO:0016020">
    <property type="term" value="C:membrane"/>
    <property type="evidence" value="ECO:0007669"/>
    <property type="project" value="UniProtKB-SubCell"/>
</dbReference>
<accession>A0A6A6VMD3</accession>
<dbReference type="EMBL" id="MU006561">
    <property type="protein sequence ID" value="KAF2751758.1"/>
    <property type="molecule type" value="Genomic_DNA"/>
</dbReference>